<reference evidence="1" key="1">
    <citation type="submission" date="2009-01" db="EMBL/GenBank/DDBJ databases">
        <title>Complete sequence of chromosome 1 of Burkholderia sp. 383.</title>
        <authorList>
            <consortium name="US DOE Joint Genome Institute"/>
            <person name="Copeland A."/>
            <person name="Lucas S."/>
            <person name="Lapidus A."/>
            <person name="Barry K."/>
            <person name="Detter J.C."/>
            <person name="Glavina T."/>
            <person name="Hammon N."/>
            <person name="Israni S."/>
            <person name="Pitluck S."/>
            <person name="Chain P."/>
            <person name="Malfatti S."/>
            <person name="Shin M."/>
            <person name="Vergez L."/>
            <person name="Schmutz J."/>
            <person name="Larimer F."/>
            <person name="Land M."/>
            <person name="Kyrpides N."/>
            <person name="Lykidis A."/>
            <person name="Richardson P."/>
        </authorList>
    </citation>
    <scope>NUCLEOTIDE SEQUENCE</scope>
    <source>
        <strain evidence="1">383</strain>
    </source>
</reference>
<dbReference type="Proteomes" id="UP000002705">
    <property type="component" value="Chromosome 1"/>
</dbReference>
<dbReference type="EMBL" id="CP000151">
    <property type="protein sequence ID" value="ABB08539.1"/>
    <property type="molecule type" value="Genomic_DNA"/>
</dbReference>
<evidence type="ECO:0000313" key="1">
    <source>
        <dbReference type="EMBL" id="ABB08539.1"/>
    </source>
</evidence>
<gene>
    <name evidence="1" type="ordered locus">Bcep18194_A4945</name>
</gene>
<sequence>MTREGFKQFNHDDFPRRLHIERLDRCQSILLRKSIALLWSTTDCRDLQKAEGKVQRMIARKLVDRTELLDVLPTTSLNFF</sequence>
<protein>
    <submittedName>
        <fullName evidence="1">Uncharacterized protein</fullName>
    </submittedName>
</protein>
<dbReference type="HOGENOM" id="CLU_2582941_0_0_4"/>
<dbReference type="AlphaFoldDB" id="Q39G77"/>
<keyword evidence="2" id="KW-1185">Reference proteome</keyword>
<name>Q39G77_BURL3</name>
<dbReference type="PATRIC" id="fig|482957.22.peg.1875"/>
<evidence type="ECO:0000313" key="2">
    <source>
        <dbReference type="Proteomes" id="UP000002705"/>
    </source>
</evidence>
<proteinExistence type="predicted"/>
<accession>Q39G77</accession>
<organism evidence="1 2">
    <name type="scientific">Burkholderia lata (strain ATCC 17760 / DSM 23089 / LMG 22485 / NCIMB 9086 / R18194 / 383)</name>
    <dbReference type="NCBI Taxonomy" id="482957"/>
    <lineage>
        <taxon>Bacteria</taxon>
        <taxon>Pseudomonadati</taxon>
        <taxon>Pseudomonadota</taxon>
        <taxon>Betaproteobacteria</taxon>
        <taxon>Burkholderiales</taxon>
        <taxon>Burkholderiaceae</taxon>
        <taxon>Burkholderia</taxon>
        <taxon>Burkholderia cepacia complex</taxon>
    </lineage>
</organism>
<dbReference type="KEGG" id="bur:Bcep18194_A4945"/>